<dbReference type="GO" id="GO:0005886">
    <property type="term" value="C:plasma membrane"/>
    <property type="evidence" value="ECO:0007669"/>
    <property type="project" value="InterPro"/>
</dbReference>
<dbReference type="GO" id="GO:0015225">
    <property type="term" value="F:biotin transmembrane transporter activity"/>
    <property type="evidence" value="ECO:0007669"/>
    <property type="project" value="InterPro"/>
</dbReference>
<accession>J0LMS7</accession>
<feature type="transmembrane region" description="Helical" evidence="2">
    <location>
        <begin position="91"/>
        <end position="115"/>
    </location>
</feature>
<organism evidence="3 4">
    <name type="scientific">Scardovia wiggsiae F0424</name>
    <dbReference type="NCBI Taxonomy" id="857290"/>
    <lineage>
        <taxon>Bacteria</taxon>
        <taxon>Bacillati</taxon>
        <taxon>Actinomycetota</taxon>
        <taxon>Actinomycetes</taxon>
        <taxon>Bifidobacteriales</taxon>
        <taxon>Bifidobacteriaceae</taxon>
        <taxon>Scardovia</taxon>
    </lineage>
</organism>
<dbReference type="EMBL" id="AGZS01000002">
    <property type="protein sequence ID" value="EJD65122.1"/>
    <property type="molecule type" value="Genomic_DNA"/>
</dbReference>
<keyword evidence="2" id="KW-0472">Membrane</keyword>
<dbReference type="InterPro" id="IPR003784">
    <property type="entry name" value="BioY"/>
</dbReference>
<dbReference type="AlphaFoldDB" id="J0LMS7"/>
<reference evidence="3 4" key="1">
    <citation type="submission" date="2012-01" db="EMBL/GenBank/DDBJ databases">
        <title>The Genome Sequence of Scardovia wiggsiae F0424.</title>
        <authorList>
            <consortium name="The Broad Institute Genome Sequencing Platform"/>
            <person name="Earl A."/>
            <person name="Ward D."/>
            <person name="Feldgarden M."/>
            <person name="Gevers D."/>
            <person name="Izard J."/>
            <person name="Ganesan A."/>
            <person name="Baranova O.V."/>
            <person name="Blanton J.M."/>
            <person name="Tanner A.C."/>
            <person name="Mathney J."/>
            <person name="Dewhirst F.E."/>
            <person name="Young S.K."/>
            <person name="Zeng Q."/>
            <person name="Gargeya S."/>
            <person name="Fitzgerald M."/>
            <person name="Haas B."/>
            <person name="Abouelleil A."/>
            <person name="Alvarado L."/>
            <person name="Arachchi H.M."/>
            <person name="Berlin A."/>
            <person name="Chapman S.B."/>
            <person name="Gearin G."/>
            <person name="Goldberg J."/>
            <person name="Griggs A."/>
            <person name="Gujja S."/>
            <person name="Hansen M."/>
            <person name="Heiman D."/>
            <person name="Howarth C."/>
            <person name="Larimer J."/>
            <person name="Lui A."/>
            <person name="MacDonald P.J.P."/>
            <person name="McCowen C."/>
            <person name="Montmayeur A."/>
            <person name="Murphy C."/>
            <person name="Neiman D."/>
            <person name="Pearson M."/>
            <person name="Priest M."/>
            <person name="Roberts A."/>
            <person name="Saif S."/>
            <person name="Shea T."/>
            <person name="Sisk P."/>
            <person name="Stolte C."/>
            <person name="Sykes S."/>
            <person name="Wortman J."/>
            <person name="Nusbaum C."/>
            <person name="Birren B."/>
        </authorList>
    </citation>
    <scope>NUCLEOTIDE SEQUENCE [LARGE SCALE GENOMIC DNA]</scope>
    <source>
        <strain evidence="3 4">F0424</strain>
    </source>
</reference>
<evidence type="ECO:0000313" key="4">
    <source>
        <dbReference type="Proteomes" id="UP000006415"/>
    </source>
</evidence>
<keyword evidence="4" id="KW-1185">Reference proteome</keyword>
<sequence length="227" mass="23073">MAGYVTDFQENTKGAFMETLSGLIPRLRAAAAHHRLLSSALRSTIALISLVIANALGRIPIPGTPVGITLQTGALMCMALALSLSEITAAVGAYITLGAMGAPVFSGGMSAAALIGPSAGFIWGFLAATLISALLAGATWSHSAAADSGHTHKALLALRYAASCAAGLMAALYGIGIGVQSIITHVPFMPLLYASAPFLILDSIKVVIAVMFGLSLAAARQPNNEAQ</sequence>
<keyword evidence="2" id="KW-1133">Transmembrane helix</keyword>
<evidence type="ECO:0000256" key="1">
    <source>
        <dbReference type="ARBA" id="ARBA00010692"/>
    </source>
</evidence>
<keyword evidence="2" id="KW-0812">Transmembrane</keyword>
<dbReference type="PANTHER" id="PTHR34295:SF1">
    <property type="entry name" value="BIOTIN TRANSPORTER BIOY"/>
    <property type="match status" value="1"/>
</dbReference>
<dbReference type="HOGENOM" id="CLU_077931_1_1_11"/>
<proteinExistence type="inferred from homology"/>
<dbReference type="eggNOG" id="COG1268">
    <property type="taxonomic scope" value="Bacteria"/>
</dbReference>
<evidence type="ECO:0008006" key="5">
    <source>
        <dbReference type="Google" id="ProtNLM"/>
    </source>
</evidence>
<protein>
    <recommendedName>
        <fullName evidence="5">Biotin transporter</fullName>
    </recommendedName>
</protein>
<feature type="transmembrane region" description="Helical" evidence="2">
    <location>
        <begin position="121"/>
        <end position="140"/>
    </location>
</feature>
<comment type="caution">
    <text evidence="3">The sequence shown here is derived from an EMBL/GenBank/DDBJ whole genome shotgun (WGS) entry which is preliminary data.</text>
</comment>
<feature type="transmembrane region" description="Helical" evidence="2">
    <location>
        <begin position="195"/>
        <end position="219"/>
    </location>
</feature>
<dbReference type="Pfam" id="PF02632">
    <property type="entry name" value="BioY"/>
    <property type="match status" value="1"/>
</dbReference>
<evidence type="ECO:0000256" key="2">
    <source>
        <dbReference type="SAM" id="Phobius"/>
    </source>
</evidence>
<feature type="transmembrane region" description="Helical" evidence="2">
    <location>
        <begin position="160"/>
        <end position="183"/>
    </location>
</feature>
<dbReference type="Proteomes" id="UP000006415">
    <property type="component" value="Unassembled WGS sequence"/>
</dbReference>
<gene>
    <name evidence="3" type="ORF">HMPREF9156_00566</name>
</gene>
<comment type="similarity">
    <text evidence="1">Belongs to the BioY family.</text>
</comment>
<dbReference type="PANTHER" id="PTHR34295">
    <property type="entry name" value="BIOTIN TRANSPORTER BIOY"/>
    <property type="match status" value="1"/>
</dbReference>
<dbReference type="Gene3D" id="1.10.1760.20">
    <property type="match status" value="1"/>
</dbReference>
<name>J0LMS7_9BIFI</name>
<evidence type="ECO:0000313" key="3">
    <source>
        <dbReference type="EMBL" id="EJD65122.1"/>
    </source>
</evidence>
<dbReference type="OrthoDB" id="9803495at2"/>
<dbReference type="STRING" id="857290.HMPREF9156_00566"/>